<comment type="caution">
    <text evidence="1">The sequence shown here is derived from an EMBL/GenBank/DDBJ whole genome shotgun (WGS) entry which is preliminary data.</text>
</comment>
<dbReference type="Proteomes" id="UP000784294">
    <property type="component" value="Unassembled WGS sequence"/>
</dbReference>
<dbReference type="AlphaFoldDB" id="A0A3S5BFB8"/>
<proteinExistence type="predicted"/>
<organism evidence="1 2">
    <name type="scientific">Protopolystoma xenopodis</name>
    <dbReference type="NCBI Taxonomy" id="117903"/>
    <lineage>
        <taxon>Eukaryota</taxon>
        <taxon>Metazoa</taxon>
        <taxon>Spiralia</taxon>
        <taxon>Lophotrochozoa</taxon>
        <taxon>Platyhelminthes</taxon>
        <taxon>Monogenea</taxon>
        <taxon>Polyopisthocotylea</taxon>
        <taxon>Polystomatidea</taxon>
        <taxon>Polystomatidae</taxon>
        <taxon>Protopolystoma</taxon>
    </lineage>
</organism>
<sequence length="74" mass="8648">MTSHLATWSRRLGTFAERQPKTVFRPRQMGAVERSSCLRRCRETRILRACTRLPLPSAREADVSHEQAVLWVWP</sequence>
<name>A0A3S5BFB8_9PLAT</name>
<keyword evidence="2" id="KW-1185">Reference proteome</keyword>
<reference evidence="1" key="1">
    <citation type="submission" date="2018-11" db="EMBL/GenBank/DDBJ databases">
        <authorList>
            <consortium name="Pathogen Informatics"/>
        </authorList>
    </citation>
    <scope>NUCLEOTIDE SEQUENCE</scope>
</reference>
<protein>
    <submittedName>
        <fullName evidence="1">Uncharacterized protein</fullName>
    </submittedName>
</protein>
<dbReference type="EMBL" id="CAAALY010055180">
    <property type="protein sequence ID" value="VEL22199.1"/>
    <property type="molecule type" value="Genomic_DNA"/>
</dbReference>
<accession>A0A3S5BFB8</accession>
<evidence type="ECO:0000313" key="1">
    <source>
        <dbReference type="EMBL" id="VEL22199.1"/>
    </source>
</evidence>
<gene>
    <name evidence="1" type="ORF">PXEA_LOCUS15639</name>
</gene>
<evidence type="ECO:0000313" key="2">
    <source>
        <dbReference type="Proteomes" id="UP000784294"/>
    </source>
</evidence>